<dbReference type="GO" id="GO:0016740">
    <property type="term" value="F:transferase activity"/>
    <property type="evidence" value="ECO:0007669"/>
    <property type="project" value="UniProtKB-KW"/>
</dbReference>
<evidence type="ECO:0000256" key="10">
    <source>
        <dbReference type="ARBA" id="ARBA00048540"/>
    </source>
</evidence>
<evidence type="ECO:0000256" key="4">
    <source>
        <dbReference type="ARBA" id="ARBA00022630"/>
    </source>
</evidence>
<dbReference type="PANTHER" id="PTHR30040">
    <property type="entry name" value="THIAMINE BIOSYNTHESIS LIPOPROTEIN APBE"/>
    <property type="match status" value="1"/>
</dbReference>
<dbReference type="SUPFAM" id="SSF143631">
    <property type="entry name" value="ApbE-like"/>
    <property type="match status" value="1"/>
</dbReference>
<keyword evidence="13" id="KW-1185">Reference proteome</keyword>
<keyword evidence="4" id="KW-0285">Flavoprotein</keyword>
<evidence type="ECO:0000256" key="3">
    <source>
        <dbReference type="ARBA" id="ARBA00016337"/>
    </source>
</evidence>
<keyword evidence="5" id="KW-0808">Transferase</keyword>
<dbReference type="Pfam" id="PF02424">
    <property type="entry name" value="ApbE"/>
    <property type="match status" value="1"/>
</dbReference>
<evidence type="ECO:0000313" key="13">
    <source>
        <dbReference type="Proteomes" id="UP000318017"/>
    </source>
</evidence>
<keyword evidence="8" id="KW-0460">Magnesium</keyword>
<accession>A0A518G5X5</accession>
<dbReference type="Gene3D" id="3.10.520.10">
    <property type="entry name" value="ApbE-like domains"/>
    <property type="match status" value="1"/>
</dbReference>
<dbReference type="InterPro" id="IPR003374">
    <property type="entry name" value="ApbE-like_sf"/>
</dbReference>
<feature type="region of interest" description="Disordered" evidence="11">
    <location>
        <begin position="27"/>
        <end position="47"/>
    </location>
</feature>
<protein>
    <recommendedName>
        <fullName evidence="3">FAD:protein FMN transferase</fullName>
        <ecNumber evidence="2">2.7.1.180</ecNumber>
    </recommendedName>
    <alternativeName>
        <fullName evidence="9">Flavin transferase</fullName>
    </alternativeName>
</protein>
<dbReference type="GO" id="GO:0046872">
    <property type="term" value="F:metal ion binding"/>
    <property type="evidence" value="ECO:0007669"/>
    <property type="project" value="UniProtKB-KW"/>
</dbReference>
<evidence type="ECO:0000256" key="6">
    <source>
        <dbReference type="ARBA" id="ARBA00022723"/>
    </source>
</evidence>
<dbReference type="OrthoDB" id="9778595at2"/>
<organism evidence="12 13">
    <name type="scientific">Aureliella helgolandensis</name>
    <dbReference type="NCBI Taxonomy" id="2527968"/>
    <lineage>
        <taxon>Bacteria</taxon>
        <taxon>Pseudomonadati</taxon>
        <taxon>Planctomycetota</taxon>
        <taxon>Planctomycetia</taxon>
        <taxon>Pirellulales</taxon>
        <taxon>Pirellulaceae</taxon>
        <taxon>Aureliella</taxon>
    </lineage>
</organism>
<reference evidence="12 13" key="1">
    <citation type="submission" date="2019-02" db="EMBL/GenBank/DDBJ databases">
        <title>Deep-cultivation of Planctomycetes and their phenomic and genomic characterization uncovers novel biology.</title>
        <authorList>
            <person name="Wiegand S."/>
            <person name="Jogler M."/>
            <person name="Boedeker C."/>
            <person name="Pinto D."/>
            <person name="Vollmers J."/>
            <person name="Rivas-Marin E."/>
            <person name="Kohn T."/>
            <person name="Peeters S.H."/>
            <person name="Heuer A."/>
            <person name="Rast P."/>
            <person name="Oberbeckmann S."/>
            <person name="Bunk B."/>
            <person name="Jeske O."/>
            <person name="Meyerdierks A."/>
            <person name="Storesund J.E."/>
            <person name="Kallscheuer N."/>
            <person name="Luecker S."/>
            <person name="Lage O.M."/>
            <person name="Pohl T."/>
            <person name="Merkel B.J."/>
            <person name="Hornburger P."/>
            <person name="Mueller R.-W."/>
            <person name="Bruemmer F."/>
            <person name="Labrenz M."/>
            <person name="Spormann A.M."/>
            <person name="Op den Camp H."/>
            <person name="Overmann J."/>
            <person name="Amann R."/>
            <person name="Jetten M.S.M."/>
            <person name="Mascher T."/>
            <person name="Medema M.H."/>
            <person name="Devos D.P."/>
            <person name="Kaster A.-K."/>
            <person name="Ovreas L."/>
            <person name="Rohde M."/>
            <person name="Galperin M.Y."/>
            <person name="Jogler C."/>
        </authorList>
    </citation>
    <scope>NUCLEOTIDE SEQUENCE [LARGE SCALE GENOMIC DNA]</scope>
    <source>
        <strain evidence="12 13">Q31a</strain>
    </source>
</reference>
<evidence type="ECO:0000256" key="9">
    <source>
        <dbReference type="ARBA" id="ARBA00031306"/>
    </source>
</evidence>
<dbReference type="AlphaFoldDB" id="A0A518G5X5"/>
<evidence type="ECO:0000256" key="8">
    <source>
        <dbReference type="ARBA" id="ARBA00022842"/>
    </source>
</evidence>
<evidence type="ECO:0000256" key="7">
    <source>
        <dbReference type="ARBA" id="ARBA00022827"/>
    </source>
</evidence>
<dbReference type="KEGG" id="ahel:Q31a_22980"/>
<keyword evidence="6" id="KW-0479">Metal-binding</keyword>
<evidence type="ECO:0000256" key="5">
    <source>
        <dbReference type="ARBA" id="ARBA00022679"/>
    </source>
</evidence>
<gene>
    <name evidence="12" type="primary">apbE_2</name>
    <name evidence="12" type="ORF">Q31a_22980</name>
</gene>
<keyword evidence="7" id="KW-0274">FAD</keyword>
<dbReference type="RefSeq" id="WP_145077309.1">
    <property type="nucleotide sequence ID" value="NZ_CP036298.1"/>
</dbReference>
<keyword evidence="12" id="KW-0449">Lipoprotein</keyword>
<dbReference type="EMBL" id="CP036298">
    <property type="protein sequence ID" value="QDV23985.1"/>
    <property type="molecule type" value="Genomic_DNA"/>
</dbReference>
<proteinExistence type="predicted"/>
<evidence type="ECO:0000313" key="12">
    <source>
        <dbReference type="EMBL" id="QDV23985.1"/>
    </source>
</evidence>
<comment type="cofactor">
    <cofactor evidence="1">
        <name>Mg(2+)</name>
        <dbReference type="ChEBI" id="CHEBI:18420"/>
    </cofactor>
</comment>
<name>A0A518G5X5_9BACT</name>
<evidence type="ECO:0000256" key="2">
    <source>
        <dbReference type="ARBA" id="ARBA00011955"/>
    </source>
</evidence>
<comment type="catalytic activity">
    <reaction evidence="10">
        <text>L-threonyl-[protein] + FAD = FMN-L-threonyl-[protein] + AMP + H(+)</text>
        <dbReference type="Rhea" id="RHEA:36847"/>
        <dbReference type="Rhea" id="RHEA-COMP:11060"/>
        <dbReference type="Rhea" id="RHEA-COMP:11061"/>
        <dbReference type="ChEBI" id="CHEBI:15378"/>
        <dbReference type="ChEBI" id="CHEBI:30013"/>
        <dbReference type="ChEBI" id="CHEBI:57692"/>
        <dbReference type="ChEBI" id="CHEBI:74257"/>
        <dbReference type="ChEBI" id="CHEBI:456215"/>
        <dbReference type="EC" id="2.7.1.180"/>
    </reaction>
</comment>
<evidence type="ECO:0000256" key="11">
    <source>
        <dbReference type="SAM" id="MobiDB-lite"/>
    </source>
</evidence>
<sequence length="373" mass="40818">MEEDSAASMSASRLTLRSWWEELAPDLFSPRSNEPDGQPPAGVSASQPDSLLLSVSRRAMACEFEVLLNRGQFDNDVSRCVEALDKIEHLEHLLSVYKPRSDLSQVNRWGSGRSVPVEFETMQLLRLARDMHRLTSGAFDLTAGSLSEAWGFARRQGKMPTEAEIVHALGCCGAEKIELDELQRQVKLSQPGVRLNPGGIGKGFALDRAARHLLEHGIDAFMLHGGSSSIVARGDRQLQEVGGGWLVALKHPWRSDEQLGTIRLRNQGLGTSGSGKQFFHFGGKRYSHIIDPRSGRPAQEMMSATVIGGSGAVADALATALFVLGPDGARELCEQLPEVSSILIYSHPRSGSLQLEVLNPTDDLWLPRVRHTE</sequence>
<evidence type="ECO:0000256" key="1">
    <source>
        <dbReference type="ARBA" id="ARBA00001946"/>
    </source>
</evidence>
<dbReference type="InterPro" id="IPR024932">
    <property type="entry name" value="ApbE"/>
</dbReference>
<dbReference type="Proteomes" id="UP000318017">
    <property type="component" value="Chromosome"/>
</dbReference>
<dbReference type="PANTHER" id="PTHR30040:SF2">
    <property type="entry name" value="FAD:PROTEIN FMN TRANSFERASE"/>
    <property type="match status" value="1"/>
</dbReference>
<dbReference type="EC" id="2.7.1.180" evidence="2"/>